<dbReference type="AlphaFoldDB" id="A0A1I7JCD8"/>
<dbReference type="Pfam" id="PF14390">
    <property type="entry name" value="DUF4420"/>
    <property type="match status" value="1"/>
</dbReference>
<sequence>MRTKIDIIWEELEKTELSPYPVLMRGYPGKVLAEVYIGLKVHDSQRCLAVHLDNASLSQVRSLGELEDIKFEVFLDTKNKSKVYLLILLLEPTLKEIFSTLCEDLIASISGIKDERRLVRGLVSRLEKWVSLFIKAKSPGLSQEAQLGLYGELYFLRKWLLQSNEREKCLKAWVGVEKAVRDFQFGDWALEVKASHGNNHQKIHISSERQLDTSNLRNLYLFHLSLDVRQESGETLNSIVDSIVEILTEDYVLWSLFQIKLVEAGYIAQHREQYTKKGYYTRNEAFYEVKDAFPRIEEKDLREGVGDVKYTIISSDCSFYSVDEVQVYQNIN</sequence>
<keyword evidence="2" id="KW-1185">Reference proteome</keyword>
<protein>
    <submittedName>
        <fullName evidence="1">Putative PD-(D/E)XK family member</fullName>
    </submittedName>
</protein>
<dbReference type="Proteomes" id="UP000182491">
    <property type="component" value="Unassembled WGS sequence"/>
</dbReference>
<proteinExistence type="predicted"/>
<gene>
    <name evidence="1" type="ORF">SAMN04487941_2709</name>
</gene>
<dbReference type="OrthoDB" id="2808696at2"/>
<evidence type="ECO:0000313" key="2">
    <source>
        <dbReference type="Proteomes" id="UP000182491"/>
    </source>
</evidence>
<name>A0A1I7JCD8_9BACT</name>
<accession>A0A1I7JCD8</accession>
<reference evidence="2" key="1">
    <citation type="submission" date="2016-10" db="EMBL/GenBank/DDBJ databases">
        <authorList>
            <person name="Varghese N."/>
        </authorList>
    </citation>
    <scope>NUCLEOTIDE SEQUENCE [LARGE SCALE GENOMIC DNA]</scope>
    <source>
        <strain evidence="2">DSM 18820</strain>
    </source>
</reference>
<organism evidence="1 2">
    <name type="scientific">Pontibacter akesuensis</name>
    <dbReference type="NCBI Taxonomy" id="388950"/>
    <lineage>
        <taxon>Bacteria</taxon>
        <taxon>Pseudomonadati</taxon>
        <taxon>Bacteroidota</taxon>
        <taxon>Cytophagia</taxon>
        <taxon>Cytophagales</taxon>
        <taxon>Hymenobacteraceae</taxon>
        <taxon>Pontibacter</taxon>
    </lineage>
</organism>
<dbReference type="STRING" id="388950.GCA_001611675_02356"/>
<evidence type="ECO:0000313" key="1">
    <source>
        <dbReference type="EMBL" id="SFU82818.1"/>
    </source>
</evidence>
<dbReference type="RefSeq" id="WP_068838295.1">
    <property type="nucleotide sequence ID" value="NZ_BMXC01000003.1"/>
</dbReference>
<dbReference type="InterPro" id="IPR025534">
    <property type="entry name" value="DUF4420"/>
</dbReference>
<dbReference type="EMBL" id="FPCA01000003">
    <property type="protein sequence ID" value="SFU82818.1"/>
    <property type="molecule type" value="Genomic_DNA"/>
</dbReference>